<accession>A0ABQ9JW01</accession>
<evidence type="ECO:0000313" key="1">
    <source>
        <dbReference type="EMBL" id="KAJ8982350.1"/>
    </source>
</evidence>
<comment type="caution">
    <text evidence="1">The sequence shown here is derived from an EMBL/GenBank/DDBJ whole genome shotgun (WGS) entry which is preliminary data.</text>
</comment>
<reference evidence="1" key="1">
    <citation type="journal article" date="2023" name="Insect Mol. Biol.">
        <title>Genome sequencing provides insights into the evolution of gene families encoding plant cell wall-degrading enzymes in longhorned beetles.</title>
        <authorList>
            <person name="Shin N.R."/>
            <person name="Okamura Y."/>
            <person name="Kirsch R."/>
            <person name="Pauchet Y."/>
        </authorList>
    </citation>
    <scope>NUCLEOTIDE SEQUENCE</scope>
    <source>
        <strain evidence="1">MMC_N1</strain>
    </source>
</reference>
<protein>
    <submittedName>
        <fullName evidence="1">Uncharacterized protein</fullName>
    </submittedName>
</protein>
<keyword evidence="2" id="KW-1185">Reference proteome</keyword>
<organism evidence="1 2">
    <name type="scientific">Molorchus minor</name>
    <dbReference type="NCBI Taxonomy" id="1323400"/>
    <lineage>
        <taxon>Eukaryota</taxon>
        <taxon>Metazoa</taxon>
        <taxon>Ecdysozoa</taxon>
        <taxon>Arthropoda</taxon>
        <taxon>Hexapoda</taxon>
        <taxon>Insecta</taxon>
        <taxon>Pterygota</taxon>
        <taxon>Neoptera</taxon>
        <taxon>Endopterygota</taxon>
        <taxon>Coleoptera</taxon>
        <taxon>Polyphaga</taxon>
        <taxon>Cucujiformia</taxon>
        <taxon>Chrysomeloidea</taxon>
        <taxon>Cerambycidae</taxon>
        <taxon>Lamiinae</taxon>
        <taxon>Monochamini</taxon>
        <taxon>Molorchus</taxon>
    </lineage>
</organism>
<gene>
    <name evidence="1" type="ORF">NQ317_013101</name>
</gene>
<proteinExistence type="predicted"/>
<dbReference type="Proteomes" id="UP001162164">
    <property type="component" value="Unassembled WGS sequence"/>
</dbReference>
<sequence length="110" mass="12893">MKYSRFYDRTVPQLEGEDIKRGKEDLYDMYANLLCLSRDVVYTAHRLCLVLMNLDDDFEIGDRITNECTMNNCESEGDCGGCKYCNKQFTAYEVKIFIRYSLQSVLKVVR</sequence>
<name>A0ABQ9JW01_9CUCU</name>
<dbReference type="EMBL" id="JAPWTJ010000130">
    <property type="protein sequence ID" value="KAJ8982350.1"/>
    <property type="molecule type" value="Genomic_DNA"/>
</dbReference>
<evidence type="ECO:0000313" key="2">
    <source>
        <dbReference type="Proteomes" id="UP001162164"/>
    </source>
</evidence>